<dbReference type="PROSITE" id="PS52050">
    <property type="entry name" value="WYL"/>
    <property type="match status" value="1"/>
</dbReference>
<evidence type="ECO:0000259" key="1">
    <source>
        <dbReference type="Pfam" id="PF13280"/>
    </source>
</evidence>
<dbReference type="AlphaFoldDB" id="A0A383S8W9"/>
<evidence type="ECO:0000313" key="3">
    <source>
        <dbReference type="EMBL" id="SYZ34428.1"/>
    </source>
</evidence>
<protein>
    <submittedName>
        <fullName evidence="3">WYL domain</fullName>
    </submittedName>
</protein>
<organism evidence="3 4">
    <name type="scientific">Propionibacterium australiense</name>
    <dbReference type="NCBI Taxonomy" id="119981"/>
    <lineage>
        <taxon>Bacteria</taxon>
        <taxon>Bacillati</taxon>
        <taxon>Actinomycetota</taxon>
        <taxon>Actinomycetes</taxon>
        <taxon>Propionibacteriales</taxon>
        <taxon>Propionibacteriaceae</taxon>
        <taxon>Propionibacterium</taxon>
    </lineage>
</organism>
<feature type="domain" description="WYL" evidence="1">
    <location>
        <begin position="174"/>
        <end position="235"/>
    </location>
</feature>
<name>A0A383S8W9_9ACTN</name>
<reference evidence="4" key="1">
    <citation type="submission" date="2018-08" db="EMBL/GenBank/DDBJ databases">
        <authorList>
            <person name="Hornung B."/>
        </authorList>
    </citation>
    <scope>NUCLEOTIDE SEQUENCE [LARGE SCALE GENOMIC DNA]</scope>
</reference>
<evidence type="ECO:0000313" key="4">
    <source>
        <dbReference type="Proteomes" id="UP000263928"/>
    </source>
</evidence>
<dbReference type="EMBL" id="UNQJ01000025">
    <property type="protein sequence ID" value="SYZ34428.1"/>
    <property type="molecule type" value="Genomic_DNA"/>
</dbReference>
<proteinExistence type="predicted"/>
<dbReference type="PANTHER" id="PTHR34580">
    <property type="match status" value="1"/>
</dbReference>
<dbReference type="InterPro" id="IPR026881">
    <property type="entry name" value="WYL_dom"/>
</dbReference>
<dbReference type="InterPro" id="IPR057727">
    <property type="entry name" value="WCX_dom"/>
</dbReference>
<dbReference type="InterPro" id="IPR051534">
    <property type="entry name" value="CBASS_pafABC_assoc_protein"/>
</dbReference>
<dbReference type="Proteomes" id="UP000263928">
    <property type="component" value="Unassembled WGS sequence"/>
</dbReference>
<evidence type="ECO:0000259" key="2">
    <source>
        <dbReference type="Pfam" id="PF25583"/>
    </source>
</evidence>
<gene>
    <name evidence="3" type="ORF">PROPAUS_2440</name>
</gene>
<sequence length="347" mass="37984">MVARRVARTRCAAQASGRGAMGAGTVHGVAQRTSERLVNLTIALLSARHWVSKEQLRELVTDYREMSPANFDRMFERDKRALRSLGVPIATGSDDGYFKDEPGYRIIRHDFELPPVTFDPDELSALALASRVWREASVASDTISAIAKLRAAGAQVDSRRFEALAPRISASEPAFDVCWQATLDRTRINFGYRGADELRTVQPWRLTWRRGSWYLLGFDEGRQAPRMFKLGRISSGPDTVGGPGAFTVPDGTDVDALSRSLEPAGPDTSALVAVRGGCQPWLTRRGTPVDSDVDLPEDFQCWRIDHAAGDDLAAQIAAAGPDAVVLEPAELRAEVVRLLRISAGRQA</sequence>
<accession>A0A383S8W9</accession>
<keyword evidence="4" id="KW-1185">Reference proteome</keyword>
<feature type="domain" description="WCX" evidence="2">
    <location>
        <begin position="302"/>
        <end position="340"/>
    </location>
</feature>
<dbReference type="PANTHER" id="PTHR34580:SF3">
    <property type="entry name" value="PROTEIN PAFB"/>
    <property type="match status" value="1"/>
</dbReference>
<dbReference type="Pfam" id="PF13280">
    <property type="entry name" value="WYL"/>
    <property type="match status" value="1"/>
</dbReference>
<dbReference type="Pfam" id="PF25583">
    <property type="entry name" value="WCX"/>
    <property type="match status" value="1"/>
</dbReference>